<dbReference type="PROSITE" id="PS50009">
    <property type="entry name" value="RASGEF_CAT"/>
    <property type="match status" value="1"/>
</dbReference>
<feature type="compositionally biased region" description="Low complexity" evidence="3">
    <location>
        <begin position="498"/>
        <end position="520"/>
    </location>
</feature>
<evidence type="ECO:0000256" key="3">
    <source>
        <dbReference type="SAM" id="MobiDB-lite"/>
    </source>
</evidence>
<dbReference type="PANTHER" id="PTHR23113">
    <property type="entry name" value="GUANINE NUCLEOTIDE EXCHANGE FACTOR"/>
    <property type="match status" value="1"/>
</dbReference>
<name>A0A1Y2FN23_9BASI</name>
<dbReference type="AlphaFoldDB" id="A0A1Y2FN23"/>
<evidence type="ECO:0000313" key="7">
    <source>
        <dbReference type="Proteomes" id="UP000193467"/>
    </source>
</evidence>
<dbReference type="SMART" id="SM00147">
    <property type="entry name" value="RasGEF"/>
    <property type="match status" value="1"/>
</dbReference>
<evidence type="ECO:0000313" key="6">
    <source>
        <dbReference type="EMBL" id="ORY85391.1"/>
    </source>
</evidence>
<dbReference type="PROSITE" id="PS50212">
    <property type="entry name" value="RASGEF_NTER"/>
    <property type="match status" value="1"/>
</dbReference>
<feature type="region of interest" description="Disordered" evidence="3">
    <location>
        <begin position="470"/>
        <end position="588"/>
    </location>
</feature>
<feature type="domain" description="Ras-GEF" evidence="4">
    <location>
        <begin position="609"/>
        <end position="853"/>
    </location>
</feature>
<feature type="compositionally biased region" description="Low complexity" evidence="3">
    <location>
        <begin position="221"/>
        <end position="232"/>
    </location>
</feature>
<keyword evidence="1 2" id="KW-0344">Guanine-nucleotide releasing factor</keyword>
<evidence type="ECO:0000259" key="4">
    <source>
        <dbReference type="PROSITE" id="PS50009"/>
    </source>
</evidence>
<evidence type="ECO:0000256" key="1">
    <source>
        <dbReference type="ARBA" id="ARBA00022658"/>
    </source>
</evidence>
<feature type="compositionally biased region" description="Polar residues" evidence="3">
    <location>
        <begin position="521"/>
        <end position="547"/>
    </location>
</feature>
<evidence type="ECO:0000259" key="5">
    <source>
        <dbReference type="PROSITE" id="PS50212"/>
    </source>
</evidence>
<sequence>VSTADFIVAVVGPRHVGKSTVIRRGLKRPQGKPVVVAEDERENRVTTCTSHFTISGQSRTIEVLEIDMALLKYNAEGVIWPEGLPHYDSTDPRALDSLSLLLQAFWTRGSDIPLIVLACKAQSEASLNATDPNKAAAVCNIYGAGIVALDGGVEDPKKKMKESFNWVIRQIMNNRGDDPHSTIPHSSTSSALAKPPTSTTHTGAPIFDNPFTELSIPSYQGASSSSALAGGAESPTRTRGSRGGSLGLGLSIVQEAPVGSAGEEGEGERPLLEEEKEPSAQQEEEERKERLASNATATMGASTTGKEKRVSTSGEARGELERKGNAKSSALDLHFSREDMIDKFLFASVTGNDEQYVTLFLIVYRRFARPFDVLTKLIERFDFVAGRLKTDPLLSRFAQMKLCGVLSTWLQAYPGDFTAPATFNLLQPFLTGLLPRGATWVAHYAIELIPLLAALPQMTDPEASWALPDRTLDDVASPPNSAGLPPSMTAAEPYRRPSLAPSYESTTSSSAPPSHAPTDSFDGSSSRLSVPASNDGSSATPPTTVIHSPQDPRHHANSSSDAVSIDTVDSNDPARSFNSSSNSNSNSWKKGIPSASILVDLSNALMELPEDVVAVQITRIAWEAFADMTPRDLMRHVLAPRDPKNPRTALRDAKSNVMQSINFVNYLAEWVATLILVQSKLKWRARILEKFITIAYSLREQENFDSLMGVLAGLNSQPVFRLSETMETINLKLEGDKTKMPKRLRSLNKLMATTKSFSAYRLALANSGANMLPYLGVHLQDITVVNEIKSDMRDGKVNWSKFSQMGRSAAIVLDCSRLAPSLPIDRAVERCILNVPLLDKEKQYALSYSYQPRASSGKPVSATRRRLKTFADKSKSPFFS</sequence>
<feature type="compositionally biased region" description="Low complexity" evidence="3">
    <location>
        <begin position="576"/>
        <end position="587"/>
    </location>
</feature>
<dbReference type="GO" id="GO:0007265">
    <property type="term" value="P:Ras protein signal transduction"/>
    <property type="evidence" value="ECO:0007669"/>
    <property type="project" value="TreeGrafter"/>
</dbReference>
<reference evidence="6 7" key="1">
    <citation type="submission" date="2016-07" db="EMBL/GenBank/DDBJ databases">
        <title>Pervasive Adenine N6-methylation of Active Genes in Fungi.</title>
        <authorList>
            <consortium name="DOE Joint Genome Institute"/>
            <person name="Mondo S.J."/>
            <person name="Dannebaum R.O."/>
            <person name="Kuo R.C."/>
            <person name="Labutti K."/>
            <person name="Haridas S."/>
            <person name="Kuo A."/>
            <person name="Salamov A."/>
            <person name="Ahrendt S.R."/>
            <person name="Lipzen A."/>
            <person name="Sullivan W."/>
            <person name="Andreopoulos W.B."/>
            <person name="Clum A."/>
            <person name="Lindquist E."/>
            <person name="Daum C."/>
            <person name="Ramamoorthy G.K."/>
            <person name="Gryganskyi A."/>
            <person name="Culley D."/>
            <person name="Magnuson J.K."/>
            <person name="James T.Y."/>
            <person name="O'Malley M.A."/>
            <person name="Stajich J.E."/>
            <person name="Spatafora J.W."/>
            <person name="Visel A."/>
            <person name="Grigoriev I.V."/>
        </authorList>
    </citation>
    <scope>NUCLEOTIDE SEQUENCE [LARGE SCALE GENOMIC DNA]</scope>
    <source>
        <strain evidence="6 7">62-1032</strain>
    </source>
</reference>
<gene>
    <name evidence="6" type="ORF">BCR35DRAFT_264703</name>
</gene>
<dbReference type="GO" id="GO:0005085">
    <property type="term" value="F:guanyl-nucleotide exchange factor activity"/>
    <property type="evidence" value="ECO:0007669"/>
    <property type="project" value="UniProtKB-KW"/>
</dbReference>
<accession>A0A1Y2FN23</accession>
<dbReference type="InterPro" id="IPR001895">
    <property type="entry name" value="RASGEF_cat_dom"/>
</dbReference>
<dbReference type="Gene3D" id="1.10.840.10">
    <property type="entry name" value="Ras guanine-nucleotide exchange factors catalytic domain"/>
    <property type="match status" value="1"/>
</dbReference>
<dbReference type="InterPro" id="IPR036964">
    <property type="entry name" value="RASGEF_cat_dom_sf"/>
</dbReference>
<dbReference type="SUPFAM" id="SSF48366">
    <property type="entry name" value="Ras GEF"/>
    <property type="match status" value="1"/>
</dbReference>
<feature type="non-terminal residue" evidence="6">
    <location>
        <position position="1"/>
    </location>
</feature>
<dbReference type="PANTHER" id="PTHR23113:SF368">
    <property type="entry name" value="CELL DIVISION CONTROL PROTEIN 25"/>
    <property type="match status" value="1"/>
</dbReference>
<comment type="caution">
    <text evidence="6">The sequence shown here is derived from an EMBL/GenBank/DDBJ whole genome shotgun (WGS) entry which is preliminary data.</text>
</comment>
<dbReference type="STRING" id="106004.A0A1Y2FN23"/>
<evidence type="ECO:0000256" key="2">
    <source>
        <dbReference type="PROSITE-ProRule" id="PRU00168"/>
    </source>
</evidence>
<dbReference type="Pfam" id="PF00618">
    <property type="entry name" value="RasGEF_N"/>
    <property type="match status" value="1"/>
</dbReference>
<dbReference type="Gene3D" id="3.40.50.300">
    <property type="entry name" value="P-loop containing nucleotide triphosphate hydrolases"/>
    <property type="match status" value="1"/>
</dbReference>
<dbReference type="Proteomes" id="UP000193467">
    <property type="component" value="Unassembled WGS sequence"/>
</dbReference>
<dbReference type="InterPro" id="IPR008937">
    <property type="entry name" value="Ras-like_GEF"/>
</dbReference>
<dbReference type="Pfam" id="PF00617">
    <property type="entry name" value="RasGEF"/>
    <property type="match status" value="1"/>
</dbReference>
<keyword evidence="7" id="KW-1185">Reference proteome</keyword>
<protein>
    <submittedName>
        <fullName evidence="6">Ras guanine nucleotide exchange factor domain-containing protein</fullName>
    </submittedName>
</protein>
<dbReference type="InParanoid" id="A0A1Y2FN23"/>
<feature type="domain" description="N-terminal Ras-GEF" evidence="5">
    <location>
        <begin position="328"/>
        <end position="453"/>
    </location>
</feature>
<feature type="region of interest" description="Disordered" evidence="3">
    <location>
        <begin position="175"/>
        <end position="325"/>
    </location>
</feature>
<dbReference type="CDD" id="cd06224">
    <property type="entry name" value="REM"/>
    <property type="match status" value="1"/>
</dbReference>
<dbReference type="OrthoDB" id="28357at2759"/>
<feature type="compositionally biased region" description="Polar residues" evidence="3">
    <location>
        <begin position="557"/>
        <end position="570"/>
    </location>
</feature>
<feature type="compositionally biased region" description="Basic and acidic residues" evidence="3">
    <location>
        <begin position="305"/>
        <end position="324"/>
    </location>
</feature>
<feature type="compositionally biased region" description="Polar residues" evidence="3">
    <location>
        <begin position="294"/>
        <end position="304"/>
    </location>
</feature>
<dbReference type="EMBL" id="MCGR01000016">
    <property type="protein sequence ID" value="ORY85391.1"/>
    <property type="molecule type" value="Genomic_DNA"/>
</dbReference>
<dbReference type="SUPFAM" id="SSF52540">
    <property type="entry name" value="P-loop containing nucleoside triphosphate hydrolases"/>
    <property type="match status" value="1"/>
</dbReference>
<dbReference type="CDD" id="cd00882">
    <property type="entry name" value="Ras_like_GTPase"/>
    <property type="match status" value="1"/>
</dbReference>
<dbReference type="InterPro" id="IPR023578">
    <property type="entry name" value="Ras_GEF_dom_sf"/>
</dbReference>
<dbReference type="InterPro" id="IPR027417">
    <property type="entry name" value="P-loop_NTPase"/>
</dbReference>
<proteinExistence type="predicted"/>
<feature type="compositionally biased region" description="Low complexity" evidence="3">
    <location>
        <begin position="181"/>
        <end position="190"/>
    </location>
</feature>
<dbReference type="GO" id="GO:0005886">
    <property type="term" value="C:plasma membrane"/>
    <property type="evidence" value="ECO:0007669"/>
    <property type="project" value="TreeGrafter"/>
</dbReference>
<dbReference type="InterPro" id="IPR000651">
    <property type="entry name" value="Ras-like_Gua-exchang_fac_N"/>
</dbReference>
<organism evidence="6 7">
    <name type="scientific">Leucosporidium creatinivorum</name>
    <dbReference type="NCBI Taxonomy" id="106004"/>
    <lineage>
        <taxon>Eukaryota</taxon>
        <taxon>Fungi</taxon>
        <taxon>Dikarya</taxon>
        <taxon>Basidiomycota</taxon>
        <taxon>Pucciniomycotina</taxon>
        <taxon>Microbotryomycetes</taxon>
        <taxon>Leucosporidiales</taxon>
        <taxon>Leucosporidium</taxon>
    </lineage>
</organism>
<dbReference type="Gene3D" id="1.20.870.10">
    <property type="entry name" value="Son of sevenless (SoS) protein Chain: S domain 1"/>
    <property type="match status" value="1"/>
</dbReference>